<reference evidence="1" key="1">
    <citation type="submission" date="2023-04" db="EMBL/GenBank/DDBJ databases">
        <title>Draft Genome sequencing of Naganishia species isolated from polar environments using Oxford Nanopore Technology.</title>
        <authorList>
            <person name="Leo P."/>
            <person name="Venkateswaran K."/>
        </authorList>
    </citation>
    <scope>NUCLEOTIDE SEQUENCE</scope>
    <source>
        <strain evidence="1">MNA-CCFEE 5425</strain>
    </source>
</reference>
<evidence type="ECO:0000313" key="1">
    <source>
        <dbReference type="EMBL" id="KAJ9113644.1"/>
    </source>
</evidence>
<gene>
    <name evidence="1" type="ORF">QFC22_005952</name>
</gene>
<accession>A0ACC2WQZ1</accession>
<proteinExistence type="predicted"/>
<keyword evidence="2" id="KW-1185">Reference proteome</keyword>
<protein>
    <submittedName>
        <fullName evidence="1">Uncharacterized protein</fullName>
    </submittedName>
</protein>
<name>A0ACC2WQZ1_9TREE</name>
<organism evidence="1 2">
    <name type="scientific">Naganishia vaughanmartiniae</name>
    <dbReference type="NCBI Taxonomy" id="1424756"/>
    <lineage>
        <taxon>Eukaryota</taxon>
        <taxon>Fungi</taxon>
        <taxon>Dikarya</taxon>
        <taxon>Basidiomycota</taxon>
        <taxon>Agaricomycotina</taxon>
        <taxon>Tremellomycetes</taxon>
        <taxon>Filobasidiales</taxon>
        <taxon>Filobasidiaceae</taxon>
        <taxon>Naganishia</taxon>
    </lineage>
</organism>
<sequence>MSSQKSVFFLGGTGYIGKGIDVSWHPPGSAVLSKLLQHTNPSQITVLTRSQEKLERIDQLDSRVKGVKGDLQDLTLLEDLASQHDIVLNTADADAAILRGMAKRKEVTGVPPLLIHTSGTGVLSDEAVGAYKSNKIYSDRAQDPTANPPLLYVDDVADTALHRDVDLEIIRADERGDLKSYIIFPSTIYGLNRSVVVQRGVGNDQSIQMPALMKASIARKRPGTVGKGLNVWPNVHIDDVADLFELVYNLALNGDNGNHGRQGYFFAETGEYSLLSAAQKYGEVMFTLGLTDDSEPTMFSEEELKEYFGGSSYLGSNSRARAQKSRDLGWKPFHNPEDFYASFDEDIQRILEKAGSDLKGLRHTNI</sequence>
<dbReference type="EMBL" id="JASBWU010000021">
    <property type="protein sequence ID" value="KAJ9113644.1"/>
    <property type="molecule type" value="Genomic_DNA"/>
</dbReference>
<dbReference type="Proteomes" id="UP001243375">
    <property type="component" value="Unassembled WGS sequence"/>
</dbReference>
<evidence type="ECO:0000313" key="2">
    <source>
        <dbReference type="Proteomes" id="UP001243375"/>
    </source>
</evidence>
<comment type="caution">
    <text evidence="1">The sequence shown here is derived from an EMBL/GenBank/DDBJ whole genome shotgun (WGS) entry which is preliminary data.</text>
</comment>